<keyword evidence="2" id="KW-1185">Reference proteome</keyword>
<dbReference type="Proteomes" id="UP000886885">
    <property type="component" value="Unassembled WGS sequence"/>
</dbReference>
<name>A0A8X7XTE6_POPTO</name>
<protein>
    <submittedName>
        <fullName evidence="1">Uncharacterized protein</fullName>
    </submittedName>
</protein>
<proteinExistence type="predicted"/>
<evidence type="ECO:0000313" key="2">
    <source>
        <dbReference type="Proteomes" id="UP000886885"/>
    </source>
</evidence>
<gene>
    <name evidence="1" type="ORF">POTOM_061284</name>
</gene>
<dbReference type="EMBL" id="JAAWWB010001445">
    <property type="protein sequence ID" value="KAG6736023.1"/>
    <property type="molecule type" value="Genomic_DNA"/>
</dbReference>
<reference evidence="1" key="1">
    <citation type="journal article" date="2020" name="bioRxiv">
        <title>Hybrid origin of Populus tomentosa Carr. identified through genome sequencing and phylogenomic analysis.</title>
        <authorList>
            <person name="An X."/>
            <person name="Gao K."/>
            <person name="Chen Z."/>
            <person name="Li J."/>
            <person name="Yang X."/>
            <person name="Yang X."/>
            <person name="Zhou J."/>
            <person name="Guo T."/>
            <person name="Zhao T."/>
            <person name="Huang S."/>
            <person name="Miao D."/>
            <person name="Khan W.U."/>
            <person name="Rao P."/>
            <person name="Ye M."/>
            <person name="Lei B."/>
            <person name="Liao W."/>
            <person name="Wang J."/>
            <person name="Ji L."/>
            <person name="Li Y."/>
            <person name="Guo B."/>
            <person name="Mustafa N.S."/>
            <person name="Li S."/>
            <person name="Yun Q."/>
            <person name="Keller S.R."/>
            <person name="Mao J."/>
            <person name="Zhang R."/>
            <person name="Strauss S.H."/>
        </authorList>
    </citation>
    <scope>NUCLEOTIDE SEQUENCE</scope>
    <source>
        <strain evidence="1">GM15</strain>
        <tissue evidence="1">Leaf</tissue>
    </source>
</reference>
<organism evidence="1 2">
    <name type="scientific">Populus tomentosa</name>
    <name type="common">Chinese white poplar</name>
    <dbReference type="NCBI Taxonomy" id="118781"/>
    <lineage>
        <taxon>Eukaryota</taxon>
        <taxon>Viridiplantae</taxon>
        <taxon>Streptophyta</taxon>
        <taxon>Embryophyta</taxon>
        <taxon>Tracheophyta</taxon>
        <taxon>Spermatophyta</taxon>
        <taxon>Magnoliopsida</taxon>
        <taxon>eudicotyledons</taxon>
        <taxon>Gunneridae</taxon>
        <taxon>Pentapetalae</taxon>
        <taxon>rosids</taxon>
        <taxon>fabids</taxon>
        <taxon>Malpighiales</taxon>
        <taxon>Salicaceae</taxon>
        <taxon>Saliceae</taxon>
        <taxon>Populus</taxon>
    </lineage>
</organism>
<dbReference type="AlphaFoldDB" id="A0A8X7XTE6"/>
<sequence>MKEPAEKKPRAEKKVVIQENTDESMVSIAEKTGSLLVSDGLESSCTSLKKKKHVETSLLDEDCELRDSLAGRLYSRIDYVKKVNIEKNENKIDEIFSKPRDSECVELANKRWEVLVQWESVVFDGIETLNNRVKPPLLLL</sequence>
<comment type="caution">
    <text evidence="1">The sequence shown here is derived from an EMBL/GenBank/DDBJ whole genome shotgun (WGS) entry which is preliminary data.</text>
</comment>
<accession>A0A8X7XTE6</accession>
<evidence type="ECO:0000313" key="1">
    <source>
        <dbReference type="EMBL" id="KAG6736023.1"/>
    </source>
</evidence>